<dbReference type="Pfam" id="PF01522">
    <property type="entry name" value="Polysacc_deac_1"/>
    <property type="match status" value="1"/>
</dbReference>
<dbReference type="Proteomes" id="UP001165427">
    <property type="component" value="Unassembled WGS sequence"/>
</dbReference>
<dbReference type="InterPro" id="IPR002509">
    <property type="entry name" value="NODB_dom"/>
</dbReference>
<organism evidence="3 4">
    <name type="scientific">Desulfatitalea alkaliphila</name>
    <dbReference type="NCBI Taxonomy" id="2929485"/>
    <lineage>
        <taxon>Bacteria</taxon>
        <taxon>Pseudomonadati</taxon>
        <taxon>Thermodesulfobacteriota</taxon>
        <taxon>Desulfobacteria</taxon>
        <taxon>Desulfobacterales</taxon>
        <taxon>Desulfosarcinaceae</taxon>
        <taxon>Desulfatitalea</taxon>
    </lineage>
</organism>
<dbReference type="GO" id="GO:0005975">
    <property type="term" value="P:carbohydrate metabolic process"/>
    <property type="evidence" value="ECO:0007669"/>
    <property type="project" value="InterPro"/>
</dbReference>
<name>A0AA41R4E0_9BACT</name>
<dbReference type="Gene3D" id="3.20.20.370">
    <property type="entry name" value="Glycoside hydrolase/deacetylase"/>
    <property type="match status" value="1"/>
</dbReference>
<evidence type="ECO:0000256" key="1">
    <source>
        <dbReference type="SAM" id="MobiDB-lite"/>
    </source>
</evidence>
<protein>
    <submittedName>
        <fullName evidence="3">DUF3473 domain-containing protein</fullName>
    </submittedName>
</protein>
<dbReference type="PANTHER" id="PTHR47561:SF1">
    <property type="entry name" value="POLYSACCHARIDE DEACETYLASE FAMILY PROTEIN (AFU_ORTHOLOGUE AFUA_6G05030)"/>
    <property type="match status" value="1"/>
</dbReference>
<reference evidence="3" key="1">
    <citation type="submission" date="2022-04" db="EMBL/GenBank/DDBJ databases">
        <title>Desulfatitalea alkaliphila sp. nov., a novel anaerobic sulfate-reducing bacterium isolated from terrestrial mud volcano, Taman Peninsula, Russia.</title>
        <authorList>
            <person name="Khomyakova M.A."/>
            <person name="Merkel A.Y."/>
            <person name="Slobodkin A.I."/>
        </authorList>
    </citation>
    <scope>NUCLEOTIDE SEQUENCE</scope>
    <source>
        <strain evidence="3">M08but</strain>
    </source>
</reference>
<dbReference type="Pfam" id="PF11959">
    <property type="entry name" value="DUF3473"/>
    <property type="match status" value="1"/>
</dbReference>
<dbReference type="SUPFAM" id="SSF88713">
    <property type="entry name" value="Glycoside hydrolase/deacetylase"/>
    <property type="match status" value="1"/>
</dbReference>
<sequence>MHQKSAAKPTTQSPPTILLTIDVEDWFQVENLRPWFPPDHWHEHPLRVETNTHCLLDLFDSFKKPIRATFFILGWIAQRCPQLVQAIHNRGHEVASHGNSHLLCNQMAPADLLEDLCTSKQRLEALTGQPVYGYRAPNFSIDDNVLQMIHQCGYRYDASYNSFAMNHRYGRISNNHKQTGMALQLGEQFHELPISNLQLAGKTIPWGGGGYFRLLPPPLFNAGVRHILQKTGVYHFYIHPWELDPDQPKVQTKPTLNTWRHYLNLHQTQTRLHHLITRFKHCRFQTCTQYIETITTTTTTTNNNQQQPTHNQQPTTHNTVGWIKRSGSTNTP</sequence>
<dbReference type="GO" id="GO:0016810">
    <property type="term" value="F:hydrolase activity, acting on carbon-nitrogen (but not peptide) bonds"/>
    <property type="evidence" value="ECO:0007669"/>
    <property type="project" value="InterPro"/>
</dbReference>
<accession>A0AA41R4E0</accession>
<evidence type="ECO:0000259" key="2">
    <source>
        <dbReference type="PROSITE" id="PS51677"/>
    </source>
</evidence>
<dbReference type="RefSeq" id="WP_246912189.1">
    <property type="nucleotide sequence ID" value="NZ_JALJRB010000021.1"/>
</dbReference>
<dbReference type="InterPro" id="IPR011330">
    <property type="entry name" value="Glyco_hydro/deAcase_b/a-brl"/>
</dbReference>
<gene>
    <name evidence="3" type="ORF">MRX98_16160</name>
</gene>
<dbReference type="PANTHER" id="PTHR47561">
    <property type="entry name" value="POLYSACCHARIDE DEACETYLASE FAMILY PROTEIN (AFU_ORTHOLOGUE AFUA_6G05030)"/>
    <property type="match status" value="1"/>
</dbReference>
<feature type="region of interest" description="Disordered" evidence="1">
    <location>
        <begin position="299"/>
        <end position="332"/>
    </location>
</feature>
<proteinExistence type="predicted"/>
<keyword evidence="4" id="KW-1185">Reference proteome</keyword>
<dbReference type="PROSITE" id="PS51677">
    <property type="entry name" value="NODB"/>
    <property type="match status" value="1"/>
</dbReference>
<comment type="caution">
    <text evidence="3">The sequence shown here is derived from an EMBL/GenBank/DDBJ whole genome shotgun (WGS) entry which is preliminary data.</text>
</comment>
<dbReference type="InterPro" id="IPR045235">
    <property type="entry name" value="PuuE_HpPgdA-like"/>
</dbReference>
<dbReference type="EMBL" id="JALJRB010000021">
    <property type="protein sequence ID" value="MCJ8502119.1"/>
    <property type="molecule type" value="Genomic_DNA"/>
</dbReference>
<feature type="compositionally biased region" description="Low complexity" evidence="1">
    <location>
        <begin position="299"/>
        <end position="319"/>
    </location>
</feature>
<dbReference type="CDD" id="cd10941">
    <property type="entry name" value="CE4_PuuE_HpPgdA_like_2"/>
    <property type="match status" value="1"/>
</dbReference>
<feature type="domain" description="NodB homology" evidence="2">
    <location>
        <begin position="15"/>
        <end position="332"/>
    </location>
</feature>
<evidence type="ECO:0000313" key="4">
    <source>
        <dbReference type="Proteomes" id="UP001165427"/>
    </source>
</evidence>
<dbReference type="AlphaFoldDB" id="A0AA41R4E0"/>
<evidence type="ECO:0000313" key="3">
    <source>
        <dbReference type="EMBL" id="MCJ8502119.1"/>
    </source>
</evidence>
<dbReference type="InterPro" id="IPR022560">
    <property type="entry name" value="DUF3473"/>
</dbReference>